<dbReference type="InterPro" id="IPR023606">
    <property type="entry name" value="CoA-Trfase_III_dom_1_sf"/>
</dbReference>
<accession>A0A1Y2L4V8</accession>
<dbReference type="RefSeq" id="WP_085579581.1">
    <property type="nucleotide sequence ID" value="NZ_JFKA01000001.1"/>
</dbReference>
<dbReference type="InterPro" id="IPR050483">
    <property type="entry name" value="CoA-transferase_III_domain"/>
</dbReference>
<dbReference type="InterPro" id="IPR044855">
    <property type="entry name" value="CoA-Trfase_III_dom3_sf"/>
</dbReference>
<dbReference type="SUPFAM" id="SSF89796">
    <property type="entry name" value="CoA-transferase family III (CaiB/BaiF)"/>
    <property type="match status" value="1"/>
</dbReference>
<organism evidence="2 3">
    <name type="scientific">Thalassospira mesophila</name>
    <dbReference type="NCBI Taxonomy" id="1293891"/>
    <lineage>
        <taxon>Bacteria</taxon>
        <taxon>Pseudomonadati</taxon>
        <taxon>Pseudomonadota</taxon>
        <taxon>Alphaproteobacteria</taxon>
        <taxon>Rhodospirillales</taxon>
        <taxon>Thalassospiraceae</taxon>
        <taxon>Thalassospira</taxon>
    </lineage>
</organism>
<reference evidence="2 3" key="1">
    <citation type="submission" date="2014-03" db="EMBL/GenBank/DDBJ databases">
        <title>The draft genome sequence of Thalassospira mesophila JCM 18969.</title>
        <authorList>
            <person name="Lai Q."/>
            <person name="Shao Z."/>
        </authorList>
    </citation>
    <scope>NUCLEOTIDE SEQUENCE [LARGE SCALE GENOMIC DNA]</scope>
    <source>
        <strain evidence="2 3">JCM 18969</strain>
    </source>
</reference>
<dbReference type="Gene3D" id="3.30.1540.10">
    <property type="entry name" value="formyl-coa transferase, domain 3"/>
    <property type="match status" value="1"/>
</dbReference>
<dbReference type="PANTHER" id="PTHR48207:SF3">
    <property type="entry name" value="SUCCINATE--HYDROXYMETHYLGLUTARATE COA-TRANSFERASE"/>
    <property type="match status" value="1"/>
</dbReference>
<gene>
    <name evidence="2" type="ORF">TMES_04070</name>
</gene>
<dbReference type="AlphaFoldDB" id="A0A1Y2L4V8"/>
<keyword evidence="3" id="KW-1185">Reference proteome</keyword>
<evidence type="ECO:0000313" key="2">
    <source>
        <dbReference type="EMBL" id="OSQ40845.1"/>
    </source>
</evidence>
<dbReference type="STRING" id="1293891.TMES_04070"/>
<dbReference type="PANTHER" id="PTHR48207">
    <property type="entry name" value="SUCCINATE--HYDROXYMETHYLGLUTARATE COA-TRANSFERASE"/>
    <property type="match status" value="1"/>
</dbReference>
<dbReference type="GO" id="GO:0008410">
    <property type="term" value="F:CoA-transferase activity"/>
    <property type="evidence" value="ECO:0007669"/>
    <property type="project" value="TreeGrafter"/>
</dbReference>
<dbReference type="OrthoDB" id="9781472at2"/>
<dbReference type="Gene3D" id="3.40.50.10540">
    <property type="entry name" value="Crotonobetainyl-coa:carnitine coa-transferase, domain 1"/>
    <property type="match status" value="1"/>
</dbReference>
<dbReference type="Pfam" id="PF02515">
    <property type="entry name" value="CoA_transf_3"/>
    <property type="match status" value="1"/>
</dbReference>
<keyword evidence="1 2" id="KW-0808">Transferase</keyword>
<protein>
    <submittedName>
        <fullName evidence="2">CoA-transferase</fullName>
    </submittedName>
</protein>
<dbReference type="InterPro" id="IPR003673">
    <property type="entry name" value="CoA-Trfase_fam_III"/>
</dbReference>
<name>A0A1Y2L4V8_9PROT</name>
<dbReference type="Proteomes" id="UP000193391">
    <property type="component" value="Unassembled WGS sequence"/>
</dbReference>
<evidence type="ECO:0000256" key="1">
    <source>
        <dbReference type="ARBA" id="ARBA00022679"/>
    </source>
</evidence>
<dbReference type="EMBL" id="JFKA01000001">
    <property type="protein sequence ID" value="OSQ40845.1"/>
    <property type="molecule type" value="Genomic_DNA"/>
</dbReference>
<comment type="caution">
    <text evidence="2">The sequence shown here is derived from an EMBL/GenBank/DDBJ whole genome shotgun (WGS) entry which is preliminary data.</text>
</comment>
<evidence type="ECO:0000313" key="3">
    <source>
        <dbReference type="Proteomes" id="UP000193391"/>
    </source>
</evidence>
<proteinExistence type="predicted"/>
<sequence length="407" mass="43298">MPGALSGIRVLDLSRVLAGPWASQTLADLGAEVIKIERPGNGDDTRGWGPPYAKNAQGEDTSEAAYYLAANRGKKSLTVDMTTDEGQQIIRDLAAKSDVVIENFKVGGLAKYGLDYASLTAVNDRLVYCSITGFGQDGPYAKRAGYDFMIQAMGGLMSLTGAPDHEPGGQPMKVGVAVADIFTGLYATIGILAALRHRDESGVGQYIDLALLDVQTAILANQAMNYLTTGSAPGRLGNAHPNIVPYEAFPTADGYIILAVGNDSQFASFCKVAGLDGVADDARFTTNRARVANRTDLVPQVRRAMVMKTTDDWIGILETANVPCGPINTLDRVFENPQVKHRGTVKYLDHPLAGKVPTVSNPLKMSQTPIAGETAPPTLGQHSEELLREIGGLSDEQIARLRAAGVI</sequence>